<accession>A0A0K1JIU2</accession>
<evidence type="ECO:0000313" key="1">
    <source>
        <dbReference type="EMBL" id="AKU16632.1"/>
    </source>
</evidence>
<reference evidence="1 2" key="1">
    <citation type="submission" date="2015-03" db="EMBL/GenBank/DDBJ databases">
        <title>Luteipulveratus halotolerans sp. nov., a novel actinobacterium (Dermacoccaceae) from Sarawak, Malaysia.</title>
        <authorList>
            <person name="Juboi H."/>
            <person name="Basik A."/>
            <person name="Shamsul S.S."/>
            <person name="Arnold P."/>
            <person name="Schmitt E.K."/>
            <person name="Sanglier J.-J."/>
            <person name="Yeo T."/>
        </authorList>
    </citation>
    <scope>NUCLEOTIDE SEQUENCE [LARGE SCALE GENOMIC DNA]</scope>
    <source>
        <strain evidence="1 2">MN07-A0370</strain>
    </source>
</reference>
<organism evidence="1 2">
    <name type="scientific">Luteipulveratus mongoliensis</name>
    <dbReference type="NCBI Taxonomy" id="571913"/>
    <lineage>
        <taxon>Bacteria</taxon>
        <taxon>Bacillati</taxon>
        <taxon>Actinomycetota</taxon>
        <taxon>Actinomycetes</taxon>
        <taxon>Micrococcales</taxon>
        <taxon>Dermacoccaceae</taxon>
        <taxon>Luteipulveratus</taxon>
    </lineage>
</organism>
<name>A0A0K1JIU2_9MICO</name>
<protein>
    <submittedName>
        <fullName evidence="1">Uncharacterized protein</fullName>
    </submittedName>
</protein>
<evidence type="ECO:0000313" key="2">
    <source>
        <dbReference type="Proteomes" id="UP000066480"/>
    </source>
</evidence>
<gene>
    <name evidence="1" type="ORF">VV02_13430</name>
</gene>
<dbReference type="Proteomes" id="UP000066480">
    <property type="component" value="Chromosome"/>
</dbReference>
<keyword evidence="2" id="KW-1185">Reference proteome</keyword>
<proteinExistence type="predicted"/>
<dbReference type="RefSeq" id="WP_052592145.1">
    <property type="nucleotide sequence ID" value="NZ_CP011112.1"/>
</dbReference>
<sequence>MAALERLIAHLDDSEEIAAVLCRGGIRFTVQREAGPVEVTWLVSDQAYAQLEYRYAKESRAAMGRSNGAALLSINIEEVLLTCAGGGQLHHTATGFEVRS</sequence>
<dbReference type="KEGG" id="lmoi:VV02_13430"/>
<dbReference type="AlphaFoldDB" id="A0A0K1JIU2"/>
<dbReference type="EMBL" id="CP011112">
    <property type="protein sequence ID" value="AKU16632.1"/>
    <property type="molecule type" value="Genomic_DNA"/>
</dbReference>